<proteinExistence type="predicted"/>
<dbReference type="AlphaFoldDB" id="A0AB39MHX2"/>
<protein>
    <submittedName>
        <fullName evidence="1">Uncharacterized protein</fullName>
    </submittedName>
</protein>
<sequence>MPLTDSYGQSVTYPTLTDKPNAQSLAEGLVNGMVPKLVMSFASATVRGATIKKPIEGMITWLKDVDRLEVFDGTSWVSFAFGTNTWKTISLASGFTSNGNSNGTPQYRVVNMFGEDTIMFRGGVNIAYTGSGTSIANGGTINSTVLPTSARPASRRTVSAACSTVKSDVSSLKLDINTDGTLTIVGTNTTDIKPPWLSLNGLLTSL</sequence>
<reference evidence="1" key="1">
    <citation type="submission" date="2024-07" db="EMBL/GenBank/DDBJ databases">
        <authorList>
            <person name="Yu S.T."/>
        </authorList>
    </citation>
    <scope>NUCLEOTIDE SEQUENCE</scope>
    <source>
        <strain evidence="1">R08</strain>
    </source>
</reference>
<evidence type="ECO:0000313" key="1">
    <source>
        <dbReference type="EMBL" id="XDQ04641.1"/>
    </source>
</evidence>
<gene>
    <name evidence="1" type="ORF">AB5J58_32745</name>
</gene>
<accession>A0AB39MHX2</accession>
<organism evidence="1">
    <name type="scientific">Streptomyces sp. R08</name>
    <dbReference type="NCBI Taxonomy" id="3238624"/>
    <lineage>
        <taxon>Bacteria</taxon>
        <taxon>Bacillati</taxon>
        <taxon>Actinomycetota</taxon>
        <taxon>Actinomycetes</taxon>
        <taxon>Kitasatosporales</taxon>
        <taxon>Streptomycetaceae</taxon>
        <taxon>Streptomyces</taxon>
    </lineage>
</organism>
<dbReference type="RefSeq" id="WP_369190153.1">
    <property type="nucleotide sequence ID" value="NZ_CP163431.1"/>
</dbReference>
<name>A0AB39MHX2_9ACTN</name>
<dbReference type="EMBL" id="CP163431">
    <property type="protein sequence ID" value="XDQ04641.1"/>
    <property type="molecule type" value="Genomic_DNA"/>
</dbReference>